<feature type="DNA-binding region" description="Homeobox" evidence="2">
    <location>
        <begin position="277"/>
        <end position="336"/>
    </location>
</feature>
<dbReference type="EMBL" id="JAKKPZ010000009">
    <property type="protein sequence ID" value="KAI1717438.1"/>
    <property type="molecule type" value="Genomic_DNA"/>
</dbReference>
<dbReference type="AlphaFoldDB" id="A0AAD4N5N0"/>
<dbReference type="PROSITE" id="PS50071">
    <property type="entry name" value="HOMEOBOX_2"/>
    <property type="match status" value="1"/>
</dbReference>
<feature type="compositionally biased region" description="Polar residues" evidence="4">
    <location>
        <begin position="148"/>
        <end position="165"/>
    </location>
</feature>
<dbReference type="InterPro" id="IPR001356">
    <property type="entry name" value="HD"/>
</dbReference>
<keyword evidence="7" id="KW-1185">Reference proteome</keyword>
<dbReference type="PANTHER" id="PTHR24329:SF543">
    <property type="entry name" value="FI01017P-RELATED"/>
    <property type="match status" value="1"/>
</dbReference>
<dbReference type="InterPro" id="IPR009057">
    <property type="entry name" value="Homeodomain-like_sf"/>
</dbReference>
<comment type="caution">
    <text evidence="6">The sequence shown here is derived from an EMBL/GenBank/DDBJ whole genome shotgun (WGS) entry which is preliminary data.</text>
</comment>
<gene>
    <name evidence="6" type="ORF">DdX_07186</name>
</gene>
<evidence type="ECO:0000313" key="6">
    <source>
        <dbReference type="EMBL" id="KAI1717438.1"/>
    </source>
</evidence>
<dbReference type="Proteomes" id="UP001201812">
    <property type="component" value="Unassembled WGS sequence"/>
</dbReference>
<feature type="region of interest" description="Disordered" evidence="4">
    <location>
        <begin position="106"/>
        <end position="135"/>
    </location>
</feature>
<dbReference type="SUPFAM" id="SSF46689">
    <property type="entry name" value="Homeodomain-like"/>
    <property type="match status" value="1"/>
</dbReference>
<dbReference type="GO" id="GO:0000981">
    <property type="term" value="F:DNA-binding transcription factor activity, RNA polymerase II-specific"/>
    <property type="evidence" value="ECO:0007669"/>
    <property type="project" value="TreeGrafter"/>
</dbReference>
<protein>
    <submittedName>
        <fullName evidence="6">Homeobox domain-containing protein</fullName>
    </submittedName>
</protein>
<evidence type="ECO:0000313" key="7">
    <source>
        <dbReference type="Proteomes" id="UP001201812"/>
    </source>
</evidence>
<comment type="subcellular location">
    <subcellularLocation>
        <location evidence="1 2 3">Nucleus</location>
    </subcellularLocation>
</comment>
<evidence type="ECO:0000256" key="2">
    <source>
        <dbReference type="PROSITE-ProRule" id="PRU00108"/>
    </source>
</evidence>
<organism evidence="6 7">
    <name type="scientific">Ditylenchus destructor</name>
    <dbReference type="NCBI Taxonomy" id="166010"/>
    <lineage>
        <taxon>Eukaryota</taxon>
        <taxon>Metazoa</taxon>
        <taxon>Ecdysozoa</taxon>
        <taxon>Nematoda</taxon>
        <taxon>Chromadorea</taxon>
        <taxon>Rhabditida</taxon>
        <taxon>Tylenchina</taxon>
        <taxon>Tylenchomorpha</taxon>
        <taxon>Sphaerularioidea</taxon>
        <taxon>Anguinidae</taxon>
        <taxon>Anguininae</taxon>
        <taxon>Ditylenchus</taxon>
    </lineage>
</organism>
<feature type="region of interest" description="Disordered" evidence="4">
    <location>
        <begin position="260"/>
        <end position="280"/>
    </location>
</feature>
<dbReference type="PANTHER" id="PTHR24329">
    <property type="entry name" value="HOMEOBOX PROTEIN ARISTALESS"/>
    <property type="match status" value="1"/>
</dbReference>
<sequence length="423" mass="46391">MDIPTSSANSFKASTSSLSSEMKFTPTFNSTLPFLFNSFLSPASSAASGFPAISNALLNPVIAAMYGYNNGAKSSLNNAHQNISMGSAHSLQQHLQEELMFPTADIPQTPQTDEIPKSPAKTPEPSTSPASPATSASAFFESLGSPKLVQSSGNSPLSGQMSSDSFDFETDDQQQQPNFYLSCNREASGPSNGLFQNSFFGNSHIFSDVSTPAITSTVLDQNNSLCRRNFRDLFGQQISVKQAICLQNAALTGIVMANRKESNGKSSTEQPTDGRKNRRNRTIFSKFQLEEMEKCYQSSPYPDVTTRDRISKLIELPEEKVQVWLKNRRAKNRKFLQNLTNEGCSTISLTGSRIRRNLTKQQKTPITTWNSATNKTMASLFPPVLSTDLSSPPGFDTKNFSSMHNLQQSLFENLLGSSQLFSV</sequence>
<feature type="region of interest" description="Disordered" evidence="4">
    <location>
        <begin position="148"/>
        <end position="174"/>
    </location>
</feature>
<evidence type="ECO:0000259" key="5">
    <source>
        <dbReference type="PROSITE" id="PS50071"/>
    </source>
</evidence>
<dbReference type="InterPro" id="IPR050649">
    <property type="entry name" value="Paired_Homeobox_TFs"/>
</dbReference>
<dbReference type="GO" id="GO:0005634">
    <property type="term" value="C:nucleus"/>
    <property type="evidence" value="ECO:0007669"/>
    <property type="project" value="UniProtKB-SubCell"/>
</dbReference>
<evidence type="ECO:0000256" key="4">
    <source>
        <dbReference type="SAM" id="MobiDB-lite"/>
    </source>
</evidence>
<keyword evidence="2 3" id="KW-0539">Nucleus</keyword>
<dbReference type="SMART" id="SM00389">
    <property type="entry name" value="HOX"/>
    <property type="match status" value="1"/>
</dbReference>
<keyword evidence="2 3" id="KW-0238">DNA-binding</keyword>
<dbReference type="Pfam" id="PF00046">
    <property type="entry name" value="Homeodomain"/>
    <property type="match status" value="1"/>
</dbReference>
<accession>A0AAD4N5N0</accession>
<name>A0AAD4N5N0_9BILA</name>
<evidence type="ECO:0000256" key="3">
    <source>
        <dbReference type="RuleBase" id="RU000682"/>
    </source>
</evidence>
<keyword evidence="2 3" id="KW-0371">Homeobox</keyword>
<dbReference type="CDD" id="cd00086">
    <property type="entry name" value="homeodomain"/>
    <property type="match status" value="1"/>
</dbReference>
<evidence type="ECO:0000256" key="1">
    <source>
        <dbReference type="ARBA" id="ARBA00004123"/>
    </source>
</evidence>
<proteinExistence type="predicted"/>
<dbReference type="Gene3D" id="1.10.10.60">
    <property type="entry name" value="Homeodomain-like"/>
    <property type="match status" value="1"/>
</dbReference>
<feature type="compositionally biased region" description="Low complexity" evidence="4">
    <location>
        <begin position="117"/>
        <end position="135"/>
    </location>
</feature>
<dbReference type="GO" id="GO:0000977">
    <property type="term" value="F:RNA polymerase II transcription regulatory region sequence-specific DNA binding"/>
    <property type="evidence" value="ECO:0007669"/>
    <property type="project" value="TreeGrafter"/>
</dbReference>
<reference evidence="6" key="1">
    <citation type="submission" date="2022-01" db="EMBL/GenBank/DDBJ databases">
        <title>Genome Sequence Resource for Two Populations of Ditylenchus destructor, the Migratory Endoparasitic Phytonematode.</title>
        <authorList>
            <person name="Zhang H."/>
            <person name="Lin R."/>
            <person name="Xie B."/>
        </authorList>
    </citation>
    <scope>NUCLEOTIDE SEQUENCE</scope>
    <source>
        <strain evidence="6">BazhouSP</strain>
    </source>
</reference>
<feature type="domain" description="Homeobox" evidence="5">
    <location>
        <begin position="275"/>
        <end position="335"/>
    </location>
</feature>